<name>A0A8K0K6T1_LADFU</name>
<dbReference type="InterPro" id="IPR027417">
    <property type="entry name" value="P-loop_NTPase"/>
</dbReference>
<dbReference type="PANTHER" id="PTHR45775">
    <property type="entry name" value="RAD, GEM/KIR FAMILY MEMBER 2, ISOFORM C"/>
    <property type="match status" value="1"/>
</dbReference>
<evidence type="ECO:0000256" key="2">
    <source>
        <dbReference type="ARBA" id="ARBA00022553"/>
    </source>
</evidence>
<dbReference type="PANTHER" id="PTHR45775:SF6">
    <property type="entry name" value="RAD, GEM_KIR FAMILY MEMBER 2, ISOFORM C"/>
    <property type="match status" value="1"/>
</dbReference>
<dbReference type="GO" id="GO:0005525">
    <property type="term" value="F:GTP binding"/>
    <property type="evidence" value="ECO:0007669"/>
    <property type="project" value="InterPro"/>
</dbReference>
<organism evidence="3 4">
    <name type="scientific">Ladona fulva</name>
    <name type="common">Scarce chaser dragonfly</name>
    <name type="synonym">Libellula fulva</name>
    <dbReference type="NCBI Taxonomy" id="123851"/>
    <lineage>
        <taxon>Eukaryota</taxon>
        <taxon>Metazoa</taxon>
        <taxon>Ecdysozoa</taxon>
        <taxon>Arthropoda</taxon>
        <taxon>Hexapoda</taxon>
        <taxon>Insecta</taxon>
        <taxon>Pterygota</taxon>
        <taxon>Palaeoptera</taxon>
        <taxon>Odonata</taxon>
        <taxon>Epiprocta</taxon>
        <taxon>Anisoptera</taxon>
        <taxon>Libelluloidea</taxon>
        <taxon>Libellulidae</taxon>
        <taxon>Ladona</taxon>
    </lineage>
</organism>
<accession>A0A8K0K6T1</accession>
<reference evidence="3" key="2">
    <citation type="submission" date="2017-10" db="EMBL/GenBank/DDBJ databases">
        <title>Ladona fulva Genome sequencing and assembly.</title>
        <authorList>
            <person name="Murali S."/>
            <person name="Richards S."/>
            <person name="Bandaranaike D."/>
            <person name="Bellair M."/>
            <person name="Blankenburg K."/>
            <person name="Chao H."/>
            <person name="Dinh H."/>
            <person name="Doddapaneni H."/>
            <person name="Dugan-Rocha S."/>
            <person name="Elkadiri S."/>
            <person name="Gnanaolivu R."/>
            <person name="Hernandez B."/>
            <person name="Skinner E."/>
            <person name="Javaid M."/>
            <person name="Lee S."/>
            <person name="Li M."/>
            <person name="Ming W."/>
            <person name="Munidasa M."/>
            <person name="Muniz J."/>
            <person name="Nguyen L."/>
            <person name="Hughes D."/>
            <person name="Osuji N."/>
            <person name="Pu L.-L."/>
            <person name="Puazo M."/>
            <person name="Qu C."/>
            <person name="Quiroz J."/>
            <person name="Raj R."/>
            <person name="Weissenberger G."/>
            <person name="Xin Y."/>
            <person name="Zou X."/>
            <person name="Han Y."/>
            <person name="Worley K."/>
            <person name="Muzny D."/>
            <person name="Gibbs R."/>
        </authorList>
    </citation>
    <scope>NUCLEOTIDE SEQUENCE</scope>
    <source>
        <strain evidence="3">Sampled in the wild</strain>
    </source>
</reference>
<dbReference type="Gene3D" id="3.40.50.300">
    <property type="entry name" value="P-loop containing nucleotide triphosphate hydrolases"/>
    <property type="match status" value="1"/>
</dbReference>
<dbReference type="GO" id="GO:0003924">
    <property type="term" value="F:GTPase activity"/>
    <property type="evidence" value="ECO:0007669"/>
    <property type="project" value="InterPro"/>
</dbReference>
<dbReference type="Pfam" id="PF00071">
    <property type="entry name" value="Ras"/>
    <property type="match status" value="1"/>
</dbReference>
<dbReference type="GO" id="GO:0005246">
    <property type="term" value="F:calcium channel regulator activity"/>
    <property type="evidence" value="ECO:0007669"/>
    <property type="project" value="TreeGrafter"/>
</dbReference>
<evidence type="ECO:0000313" key="4">
    <source>
        <dbReference type="Proteomes" id="UP000792457"/>
    </source>
</evidence>
<sequence>MMYFFLADDEYGKKTVSVMLNGEESELEIIDHPASEMSVESYCTTYNPDVFVVVYSITDRESLERAEDVLSFLWKADLVSTKAVILVGNKTDLERSRVISTSGL</sequence>
<reference evidence="3" key="1">
    <citation type="submission" date="2013-04" db="EMBL/GenBank/DDBJ databases">
        <authorList>
            <person name="Qu J."/>
            <person name="Murali S.C."/>
            <person name="Bandaranaike D."/>
            <person name="Bellair M."/>
            <person name="Blankenburg K."/>
            <person name="Chao H."/>
            <person name="Dinh H."/>
            <person name="Doddapaneni H."/>
            <person name="Downs B."/>
            <person name="Dugan-Rocha S."/>
            <person name="Elkadiri S."/>
            <person name="Gnanaolivu R.D."/>
            <person name="Hernandez B."/>
            <person name="Javaid M."/>
            <person name="Jayaseelan J.C."/>
            <person name="Lee S."/>
            <person name="Li M."/>
            <person name="Ming W."/>
            <person name="Munidasa M."/>
            <person name="Muniz J."/>
            <person name="Nguyen L."/>
            <person name="Ongeri F."/>
            <person name="Osuji N."/>
            <person name="Pu L.-L."/>
            <person name="Puazo M."/>
            <person name="Qu C."/>
            <person name="Quiroz J."/>
            <person name="Raj R."/>
            <person name="Weissenberger G."/>
            <person name="Xin Y."/>
            <person name="Zou X."/>
            <person name="Han Y."/>
            <person name="Richards S."/>
            <person name="Worley K."/>
            <person name="Muzny D."/>
            <person name="Gibbs R."/>
        </authorList>
    </citation>
    <scope>NUCLEOTIDE SEQUENCE</scope>
    <source>
        <strain evidence="3">Sampled in the wild</strain>
    </source>
</reference>
<proteinExistence type="inferred from homology"/>
<dbReference type="GO" id="GO:0005886">
    <property type="term" value="C:plasma membrane"/>
    <property type="evidence" value="ECO:0007669"/>
    <property type="project" value="TreeGrafter"/>
</dbReference>
<evidence type="ECO:0000313" key="3">
    <source>
        <dbReference type="EMBL" id="KAG8228776.1"/>
    </source>
</evidence>
<dbReference type="InterPro" id="IPR051641">
    <property type="entry name" value="RGK_GTP-binding_reg"/>
</dbReference>
<comment type="similarity">
    <text evidence="1">Belongs to the small GTPase superfamily. RGK family.</text>
</comment>
<dbReference type="InterPro" id="IPR001806">
    <property type="entry name" value="Small_GTPase"/>
</dbReference>
<comment type="caution">
    <text evidence="3">The sequence shown here is derived from an EMBL/GenBank/DDBJ whole genome shotgun (WGS) entry which is preliminary data.</text>
</comment>
<keyword evidence="2" id="KW-0597">Phosphoprotein</keyword>
<dbReference type="AlphaFoldDB" id="A0A8K0K6T1"/>
<evidence type="ECO:0000256" key="1">
    <source>
        <dbReference type="ARBA" id="ARBA00008846"/>
    </source>
</evidence>
<keyword evidence="4" id="KW-1185">Reference proteome</keyword>
<protein>
    <submittedName>
        <fullName evidence="3">Uncharacterized protein</fullName>
    </submittedName>
</protein>
<dbReference type="OrthoDB" id="5239715at2759"/>
<dbReference type="Proteomes" id="UP000792457">
    <property type="component" value="Unassembled WGS sequence"/>
</dbReference>
<dbReference type="EMBL" id="KZ308388">
    <property type="protein sequence ID" value="KAG8228776.1"/>
    <property type="molecule type" value="Genomic_DNA"/>
</dbReference>
<gene>
    <name evidence="3" type="ORF">J437_LFUL007769</name>
</gene>
<dbReference type="SUPFAM" id="SSF52540">
    <property type="entry name" value="P-loop containing nucleoside triphosphate hydrolases"/>
    <property type="match status" value="1"/>
</dbReference>